<proteinExistence type="inferred from homology"/>
<keyword evidence="15" id="KW-0539">Nucleus</keyword>
<dbReference type="GO" id="GO:0051231">
    <property type="term" value="P:spindle elongation"/>
    <property type="evidence" value="ECO:0007669"/>
    <property type="project" value="TreeGrafter"/>
</dbReference>
<dbReference type="InterPro" id="IPR001752">
    <property type="entry name" value="Kinesin_motor_dom"/>
</dbReference>
<dbReference type="GO" id="GO:0008017">
    <property type="term" value="F:microtubule binding"/>
    <property type="evidence" value="ECO:0007669"/>
    <property type="project" value="InterPro"/>
</dbReference>
<evidence type="ECO:0000256" key="9">
    <source>
        <dbReference type="ARBA" id="ARBA00023004"/>
    </source>
</evidence>
<evidence type="ECO:0000256" key="19">
    <source>
        <dbReference type="SAM" id="MobiDB-lite"/>
    </source>
</evidence>
<keyword evidence="8 17" id="KW-0067">ATP-binding</keyword>
<keyword evidence="7 17" id="KW-0547">Nucleotide-binding</keyword>
<dbReference type="GO" id="GO:0003777">
    <property type="term" value="F:microtubule motor activity"/>
    <property type="evidence" value="ECO:0007669"/>
    <property type="project" value="InterPro"/>
</dbReference>
<comment type="cofactor">
    <cofactor evidence="16">
        <name>[2Fe-2S] cluster</name>
        <dbReference type="ChEBI" id="CHEBI:190135"/>
    </cofactor>
</comment>
<evidence type="ECO:0000259" key="20">
    <source>
        <dbReference type="PROSITE" id="PS50067"/>
    </source>
</evidence>
<dbReference type="Gene3D" id="3.40.850.10">
    <property type="entry name" value="Kinesin motor domain"/>
    <property type="match status" value="1"/>
</dbReference>
<evidence type="ECO:0000256" key="17">
    <source>
        <dbReference type="PROSITE-ProRule" id="PRU00283"/>
    </source>
</evidence>
<name>A0AAW0XIR4_CHEQU</name>
<dbReference type="InterPro" id="IPR033467">
    <property type="entry name" value="Tesmin/TSO1-like_CXC"/>
</dbReference>
<dbReference type="SMART" id="SM01114">
    <property type="entry name" value="CXC"/>
    <property type="match status" value="1"/>
</dbReference>
<dbReference type="InterPro" id="IPR019821">
    <property type="entry name" value="Kinesin_motor_CS"/>
</dbReference>
<dbReference type="InterPro" id="IPR027417">
    <property type="entry name" value="P-loop_NTPase"/>
</dbReference>
<dbReference type="SUPFAM" id="SSF52540">
    <property type="entry name" value="P-loop containing nucleoside triphosphate hydrolases"/>
    <property type="match status" value="1"/>
</dbReference>
<dbReference type="EMBL" id="JARKIK010000024">
    <property type="protein sequence ID" value="KAK8743737.1"/>
    <property type="molecule type" value="Genomic_DNA"/>
</dbReference>
<dbReference type="GO" id="GO:0005829">
    <property type="term" value="C:cytosol"/>
    <property type="evidence" value="ECO:0007669"/>
    <property type="project" value="UniProtKB-ARBA"/>
</dbReference>
<feature type="coiled-coil region" evidence="18">
    <location>
        <begin position="963"/>
        <end position="1000"/>
    </location>
</feature>
<feature type="coiled-coil region" evidence="18">
    <location>
        <begin position="391"/>
        <end position="493"/>
    </location>
</feature>
<evidence type="ECO:0000256" key="11">
    <source>
        <dbReference type="ARBA" id="ARBA00023054"/>
    </source>
</evidence>
<keyword evidence="5" id="KW-0493">Microtubule</keyword>
<accession>A0AAW0XIR4</accession>
<protein>
    <recommendedName>
        <fullName evidence="20">Kinesin motor domain-containing protein</fullName>
    </recommendedName>
</protein>
<dbReference type="GO" id="GO:0005634">
    <property type="term" value="C:nucleus"/>
    <property type="evidence" value="ECO:0007669"/>
    <property type="project" value="UniProtKB-SubCell"/>
</dbReference>
<dbReference type="Pfam" id="PF25764">
    <property type="entry name" value="KIF21A_4th"/>
    <property type="match status" value="1"/>
</dbReference>
<dbReference type="SMART" id="SM00129">
    <property type="entry name" value="KISc"/>
    <property type="match status" value="1"/>
</dbReference>
<dbReference type="Proteomes" id="UP001445076">
    <property type="component" value="Unassembled WGS sequence"/>
</dbReference>
<feature type="domain" description="Kinesin motor" evidence="20">
    <location>
        <begin position="14"/>
        <end position="344"/>
    </location>
</feature>
<evidence type="ECO:0000256" key="18">
    <source>
        <dbReference type="SAM" id="Coils"/>
    </source>
</evidence>
<comment type="subcellular location">
    <subcellularLocation>
        <location evidence="3">Cytoplasm</location>
        <location evidence="3">Cytoskeleton</location>
    </subcellularLocation>
    <subcellularLocation>
        <location evidence="2">Nucleus</location>
    </subcellularLocation>
</comment>
<evidence type="ECO:0000256" key="10">
    <source>
        <dbReference type="ARBA" id="ARBA00023014"/>
    </source>
</evidence>
<dbReference type="GO" id="GO:0005524">
    <property type="term" value="F:ATP binding"/>
    <property type="evidence" value="ECO:0007669"/>
    <property type="project" value="UniProtKB-UniRule"/>
</dbReference>
<dbReference type="GO" id="GO:0005875">
    <property type="term" value="C:microtubule associated complex"/>
    <property type="evidence" value="ECO:0007669"/>
    <property type="project" value="TreeGrafter"/>
</dbReference>
<evidence type="ECO:0000256" key="8">
    <source>
        <dbReference type="ARBA" id="ARBA00022840"/>
    </source>
</evidence>
<keyword evidence="6" id="KW-0479">Metal-binding</keyword>
<dbReference type="PRINTS" id="PR00380">
    <property type="entry name" value="KINESINHEAVY"/>
</dbReference>
<dbReference type="PROSITE" id="PS50067">
    <property type="entry name" value="KINESIN_MOTOR_2"/>
    <property type="match status" value="1"/>
</dbReference>
<feature type="region of interest" description="Disordered" evidence="19">
    <location>
        <begin position="508"/>
        <end position="528"/>
    </location>
</feature>
<dbReference type="PROSITE" id="PS00411">
    <property type="entry name" value="KINESIN_MOTOR_1"/>
    <property type="match status" value="1"/>
</dbReference>
<dbReference type="InterPro" id="IPR036961">
    <property type="entry name" value="Kinesin_motor_dom_sf"/>
</dbReference>
<evidence type="ECO:0000313" key="21">
    <source>
        <dbReference type="EMBL" id="KAK8743737.1"/>
    </source>
</evidence>
<keyword evidence="12" id="KW-0238">DNA-binding</keyword>
<evidence type="ECO:0000256" key="13">
    <source>
        <dbReference type="ARBA" id="ARBA00023175"/>
    </source>
</evidence>
<keyword evidence="4" id="KW-0963">Cytoplasm</keyword>
<comment type="similarity">
    <text evidence="17">Belongs to the TRAFAC class myosin-kinesin ATPase superfamily. Kinesin family.</text>
</comment>
<evidence type="ECO:0000256" key="3">
    <source>
        <dbReference type="ARBA" id="ARBA00004245"/>
    </source>
</evidence>
<dbReference type="GO" id="GO:0007018">
    <property type="term" value="P:microtubule-based movement"/>
    <property type="evidence" value="ECO:0007669"/>
    <property type="project" value="InterPro"/>
</dbReference>
<evidence type="ECO:0000256" key="16">
    <source>
        <dbReference type="ARBA" id="ARBA00034078"/>
    </source>
</evidence>
<dbReference type="Pfam" id="PF00225">
    <property type="entry name" value="Kinesin"/>
    <property type="match status" value="1"/>
</dbReference>
<dbReference type="FunFam" id="3.40.850.10:FF:000038">
    <property type="entry name" value="chromosome-associated kinesin KIF4A"/>
    <property type="match status" value="1"/>
</dbReference>
<evidence type="ECO:0000313" key="22">
    <source>
        <dbReference type="Proteomes" id="UP001445076"/>
    </source>
</evidence>
<feature type="coiled-coil region" evidence="18">
    <location>
        <begin position="891"/>
        <end position="929"/>
    </location>
</feature>
<sequence length="1148" mass="130072">MVTEEGSNGGKVIPVRVAVRIRPLNNRERREGCQECLDITDGSPQIVVRGTEKAFTFDYTYASECSQAYVYETAVKNVVHNLFKGYNVTVVAYGQTGSGKTHTMGTAYTHDDDDDDDEAGIIPRAVREIFHGVANRKNCEFMVKVSFIELYKETLFDLLSTRNREECAVDIREDPREGIKIVGLTEIPVTSLDETMRCLERGAMNRATGATAMNARSSRSHAIFSLHIEQREKKEGDSITCSKFHMVDLAGSERAKKTGATGERFKEGVNINKGLLALGNVISALCEEGSRGHIPYRDSKLTRLLQDSLGGNSHTVMIACVSPADSNLEETLSTLRYADRARKIKNKPIINRDPQAAELAKLRQQVQQLQVQLLASGSASGGVATASCDEINALLSQNQMLQDENDKLDRALRTALDENTNMAEKALMAEMSRDRLKMKLEELRAQTGTTVEALNKTLDVTVNPQFEDKINLVKELQLKVIELQSEHRKEEKAMMDHELSRHNISIVPTDSTTSTQDLECENGENSANQIPREFGTAFTLRQAKLNEELQDLNKALAMKEELMSKMTINDAQFLAMKASYEREKKDLETHIDLLAKEKDELLQQLKVASHCSAGNKVSEQRRKRVQELETQIADLKQKQKEQAKLLRMKEQSEKKVDKLKSEIQSMKATRVKLVRQMKEDNEKFRVWKAQKDREVAKLKEEDRRKEYKIVKMERLHSKQQNVLKRKMEEAIAINKRLKDAMALQKAGAEKRAASRDAAGTGNRVRSWLEGELEVVAVKKQAKLSLKNLVEDRKTISDQINSAKRQLRNGDLCPEMVTELENKISELENDLQLRTAQINDLQAKIVDDDEDITSKKRFETMQSMVEAKCAMNYLFDVATNNQLDLSARENDLKDIQSQYEEIAHSLEDMEAEFKTLKENHQAELTRMEREHEEKVLFLLGHLPKAESEVGPNDTEKDIALRERLKFQEEEISRLSILHEELQAKTIECELLKKQLSDLKITGGSQPLQVAYSTASSKNSRRTYVKPRSIEKAEVIDAPLSESEEEATDEDPKDDPDWCKTPLFRKIKQITHGLRPSFENDENEDEVLVKRSKKVYLKRDSNGETKCGCKGDCSKKTCACRKNTNACGIKCKCKVIKCKNRTTPDNSISD</sequence>
<feature type="coiled-coil region" evidence="18">
    <location>
        <begin position="542"/>
        <end position="676"/>
    </location>
</feature>
<dbReference type="InterPro" id="IPR027640">
    <property type="entry name" value="Kinesin-like_fam"/>
</dbReference>
<organism evidence="21 22">
    <name type="scientific">Cherax quadricarinatus</name>
    <name type="common">Australian red claw crayfish</name>
    <dbReference type="NCBI Taxonomy" id="27406"/>
    <lineage>
        <taxon>Eukaryota</taxon>
        <taxon>Metazoa</taxon>
        <taxon>Ecdysozoa</taxon>
        <taxon>Arthropoda</taxon>
        <taxon>Crustacea</taxon>
        <taxon>Multicrustacea</taxon>
        <taxon>Malacostraca</taxon>
        <taxon>Eumalacostraca</taxon>
        <taxon>Eucarida</taxon>
        <taxon>Decapoda</taxon>
        <taxon>Pleocyemata</taxon>
        <taxon>Astacidea</taxon>
        <taxon>Parastacoidea</taxon>
        <taxon>Parastacidae</taxon>
        <taxon>Cherax</taxon>
    </lineage>
</organism>
<keyword evidence="22" id="KW-1185">Reference proteome</keyword>
<evidence type="ECO:0000256" key="2">
    <source>
        <dbReference type="ARBA" id="ARBA00004123"/>
    </source>
</evidence>
<dbReference type="GO" id="GO:0005874">
    <property type="term" value="C:microtubule"/>
    <property type="evidence" value="ECO:0007669"/>
    <property type="project" value="UniProtKB-KW"/>
</dbReference>
<gene>
    <name evidence="21" type="ORF">OTU49_001239</name>
</gene>
<keyword evidence="10" id="KW-0411">Iron-sulfur</keyword>
<evidence type="ECO:0000256" key="6">
    <source>
        <dbReference type="ARBA" id="ARBA00022723"/>
    </source>
</evidence>
<dbReference type="GO" id="GO:0046872">
    <property type="term" value="F:metal ion binding"/>
    <property type="evidence" value="ECO:0007669"/>
    <property type="project" value="UniProtKB-KW"/>
</dbReference>
<evidence type="ECO:0000256" key="5">
    <source>
        <dbReference type="ARBA" id="ARBA00022701"/>
    </source>
</evidence>
<keyword evidence="13 17" id="KW-0505">Motor protein</keyword>
<evidence type="ECO:0000256" key="15">
    <source>
        <dbReference type="ARBA" id="ARBA00023242"/>
    </source>
</evidence>
<comment type="cofactor">
    <cofactor evidence="1">
        <name>[4Fe-4S] cluster</name>
        <dbReference type="ChEBI" id="CHEBI:49883"/>
    </cofactor>
</comment>
<evidence type="ECO:0000256" key="12">
    <source>
        <dbReference type="ARBA" id="ARBA00023125"/>
    </source>
</evidence>
<comment type="caution">
    <text evidence="21">The sequence shown here is derived from an EMBL/GenBank/DDBJ whole genome shotgun (WGS) entry which is preliminary data.</text>
</comment>
<feature type="compositionally biased region" description="Acidic residues" evidence="19">
    <location>
        <begin position="1040"/>
        <end position="1052"/>
    </location>
</feature>
<feature type="region of interest" description="Disordered" evidence="19">
    <location>
        <begin position="1033"/>
        <end position="1053"/>
    </location>
</feature>
<dbReference type="GO" id="GO:0003677">
    <property type="term" value="F:DNA binding"/>
    <property type="evidence" value="ECO:0007669"/>
    <property type="project" value="UniProtKB-KW"/>
</dbReference>
<dbReference type="GO" id="GO:0051536">
    <property type="term" value="F:iron-sulfur cluster binding"/>
    <property type="evidence" value="ECO:0007669"/>
    <property type="project" value="UniProtKB-KW"/>
</dbReference>
<keyword evidence="14" id="KW-0206">Cytoskeleton</keyword>
<evidence type="ECO:0000256" key="7">
    <source>
        <dbReference type="ARBA" id="ARBA00022741"/>
    </source>
</evidence>
<reference evidence="21 22" key="1">
    <citation type="journal article" date="2024" name="BMC Genomics">
        <title>Genome assembly of redclaw crayfish (Cherax quadricarinatus) provides insights into its immune adaptation and hypoxia tolerance.</title>
        <authorList>
            <person name="Liu Z."/>
            <person name="Zheng J."/>
            <person name="Li H."/>
            <person name="Fang K."/>
            <person name="Wang S."/>
            <person name="He J."/>
            <person name="Zhou D."/>
            <person name="Weng S."/>
            <person name="Chi M."/>
            <person name="Gu Z."/>
            <person name="He J."/>
            <person name="Li F."/>
            <person name="Wang M."/>
        </authorList>
    </citation>
    <scope>NUCLEOTIDE SEQUENCE [LARGE SCALE GENOMIC DNA]</scope>
    <source>
        <strain evidence="21">ZL_2023a</strain>
    </source>
</reference>
<evidence type="ECO:0000256" key="1">
    <source>
        <dbReference type="ARBA" id="ARBA00001966"/>
    </source>
</evidence>
<evidence type="ECO:0000256" key="14">
    <source>
        <dbReference type="ARBA" id="ARBA00023212"/>
    </source>
</evidence>
<feature type="coiled-coil region" evidence="18">
    <location>
        <begin position="785"/>
        <end position="843"/>
    </location>
</feature>
<dbReference type="AlphaFoldDB" id="A0AAW0XIR4"/>
<keyword evidence="11 18" id="KW-0175">Coiled coil</keyword>
<feature type="non-terminal residue" evidence="21">
    <location>
        <position position="1148"/>
    </location>
</feature>
<evidence type="ECO:0000256" key="4">
    <source>
        <dbReference type="ARBA" id="ARBA00022490"/>
    </source>
</evidence>
<keyword evidence="9" id="KW-0408">Iron</keyword>
<dbReference type="CDD" id="cd01372">
    <property type="entry name" value="KISc_KIF4"/>
    <property type="match status" value="1"/>
</dbReference>
<feature type="binding site" evidence="17">
    <location>
        <begin position="94"/>
        <end position="101"/>
    </location>
    <ligand>
        <name>ATP</name>
        <dbReference type="ChEBI" id="CHEBI:30616"/>
    </ligand>
</feature>
<dbReference type="PANTHER" id="PTHR47969">
    <property type="entry name" value="CHROMOSOME-ASSOCIATED KINESIN KIF4A-RELATED"/>
    <property type="match status" value="1"/>
</dbReference>
<dbReference type="GO" id="GO:0007052">
    <property type="term" value="P:mitotic spindle organization"/>
    <property type="evidence" value="ECO:0007669"/>
    <property type="project" value="TreeGrafter"/>
</dbReference>
<dbReference type="PANTHER" id="PTHR47969:SF15">
    <property type="entry name" value="CHROMOSOME-ASSOCIATED KINESIN KIF4A-RELATED"/>
    <property type="match status" value="1"/>
</dbReference>